<organism evidence="1 2">
    <name type="scientific">Penstemon smallii</name>
    <dbReference type="NCBI Taxonomy" id="265156"/>
    <lineage>
        <taxon>Eukaryota</taxon>
        <taxon>Viridiplantae</taxon>
        <taxon>Streptophyta</taxon>
        <taxon>Embryophyta</taxon>
        <taxon>Tracheophyta</taxon>
        <taxon>Spermatophyta</taxon>
        <taxon>Magnoliopsida</taxon>
        <taxon>eudicotyledons</taxon>
        <taxon>Gunneridae</taxon>
        <taxon>Pentapetalae</taxon>
        <taxon>asterids</taxon>
        <taxon>lamiids</taxon>
        <taxon>Lamiales</taxon>
        <taxon>Plantaginaceae</taxon>
        <taxon>Cheloneae</taxon>
        <taxon>Penstemon</taxon>
    </lineage>
</organism>
<proteinExistence type="predicted"/>
<protein>
    <submittedName>
        <fullName evidence="1">Uncharacterized protein</fullName>
    </submittedName>
</protein>
<name>A0ABD3SP37_9LAMI</name>
<comment type="caution">
    <text evidence="1">The sequence shown here is derived from an EMBL/GenBank/DDBJ whole genome shotgun (WGS) entry which is preliminary data.</text>
</comment>
<reference evidence="1 2" key="1">
    <citation type="submission" date="2024-12" db="EMBL/GenBank/DDBJ databases">
        <title>The unique morphological basis and parallel evolutionary history of personate flowers in Penstemon.</title>
        <authorList>
            <person name="Depatie T.H."/>
            <person name="Wessinger C.A."/>
        </authorList>
    </citation>
    <scope>NUCLEOTIDE SEQUENCE [LARGE SCALE GENOMIC DNA]</scope>
    <source>
        <strain evidence="1">WTNN_2</strain>
        <tissue evidence="1">Leaf</tissue>
    </source>
</reference>
<evidence type="ECO:0000313" key="2">
    <source>
        <dbReference type="Proteomes" id="UP001634393"/>
    </source>
</evidence>
<sequence length="34" mass="3928">MEGRCEVKYEISVRQYLIPLRGIQCLGLSPCICR</sequence>
<evidence type="ECO:0000313" key="1">
    <source>
        <dbReference type="EMBL" id="KAL3826126.1"/>
    </source>
</evidence>
<gene>
    <name evidence="1" type="ORF">ACJIZ3_022155</name>
</gene>
<dbReference type="Proteomes" id="UP001634393">
    <property type="component" value="Unassembled WGS sequence"/>
</dbReference>
<accession>A0ABD3SP37</accession>
<keyword evidence="2" id="KW-1185">Reference proteome</keyword>
<dbReference type="EMBL" id="JBJXBP010000006">
    <property type="protein sequence ID" value="KAL3826126.1"/>
    <property type="molecule type" value="Genomic_DNA"/>
</dbReference>
<dbReference type="AlphaFoldDB" id="A0ABD3SP37"/>